<name>A0A4Y2IFX7_ARAVE</name>
<dbReference type="AlphaFoldDB" id="A0A4Y2IFX7"/>
<proteinExistence type="predicted"/>
<gene>
    <name evidence="2" type="ORF">AVEN_272292_1</name>
</gene>
<keyword evidence="3" id="KW-1185">Reference proteome</keyword>
<evidence type="ECO:0000313" key="2">
    <source>
        <dbReference type="EMBL" id="GBM76232.1"/>
    </source>
</evidence>
<dbReference type="EMBL" id="BGPR01185678">
    <property type="protein sequence ID" value="GBM76232.1"/>
    <property type="molecule type" value="Genomic_DNA"/>
</dbReference>
<reference evidence="2 3" key="1">
    <citation type="journal article" date="2019" name="Sci. Rep.">
        <title>Orb-weaving spider Araneus ventricosus genome elucidates the spidroin gene catalogue.</title>
        <authorList>
            <person name="Kono N."/>
            <person name="Nakamura H."/>
            <person name="Ohtoshi R."/>
            <person name="Moran D.A.P."/>
            <person name="Shinohara A."/>
            <person name="Yoshida Y."/>
            <person name="Fujiwara M."/>
            <person name="Mori M."/>
            <person name="Tomita M."/>
            <person name="Arakawa K."/>
        </authorList>
    </citation>
    <scope>NUCLEOTIDE SEQUENCE [LARGE SCALE GENOMIC DNA]</scope>
</reference>
<protein>
    <submittedName>
        <fullName evidence="2">Uncharacterized protein</fullName>
    </submittedName>
</protein>
<feature type="region of interest" description="Disordered" evidence="1">
    <location>
        <begin position="1"/>
        <end position="45"/>
    </location>
</feature>
<organism evidence="2 3">
    <name type="scientific">Araneus ventricosus</name>
    <name type="common">Orbweaver spider</name>
    <name type="synonym">Epeira ventricosa</name>
    <dbReference type="NCBI Taxonomy" id="182803"/>
    <lineage>
        <taxon>Eukaryota</taxon>
        <taxon>Metazoa</taxon>
        <taxon>Ecdysozoa</taxon>
        <taxon>Arthropoda</taxon>
        <taxon>Chelicerata</taxon>
        <taxon>Arachnida</taxon>
        <taxon>Araneae</taxon>
        <taxon>Araneomorphae</taxon>
        <taxon>Entelegynae</taxon>
        <taxon>Araneoidea</taxon>
        <taxon>Araneidae</taxon>
        <taxon>Araneus</taxon>
    </lineage>
</organism>
<comment type="caution">
    <text evidence="2">The sequence shown here is derived from an EMBL/GenBank/DDBJ whole genome shotgun (WGS) entry which is preliminary data.</text>
</comment>
<evidence type="ECO:0000256" key="1">
    <source>
        <dbReference type="SAM" id="MobiDB-lite"/>
    </source>
</evidence>
<accession>A0A4Y2IFX7</accession>
<dbReference type="Proteomes" id="UP000499080">
    <property type="component" value="Unassembled WGS sequence"/>
</dbReference>
<dbReference type="OrthoDB" id="6430480at2759"/>
<evidence type="ECO:0000313" key="3">
    <source>
        <dbReference type="Proteomes" id="UP000499080"/>
    </source>
</evidence>
<feature type="non-terminal residue" evidence="2">
    <location>
        <position position="1"/>
    </location>
</feature>
<sequence length="118" mass="13508">LTDSDSDGEQSFLSPPKEKHIIAKRKATAEKKEDSNKKQRNVDYNFSDPTEEKKLISPISAYLGKGVTISIKEYRKAFYISLQKNVGEDVKNRFNLNLEQLGALKKAIHVFTEHVKRQ</sequence>
<feature type="compositionally biased region" description="Basic and acidic residues" evidence="1">
    <location>
        <begin position="16"/>
        <end position="41"/>
    </location>
</feature>